<comment type="caution">
    <text evidence="2">The sequence shown here is derived from an EMBL/GenBank/DDBJ whole genome shotgun (WGS) entry which is preliminary data.</text>
</comment>
<protein>
    <submittedName>
        <fullName evidence="2">Uncharacterized protein</fullName>
    </submittedName>
</protein>
<name>A0A699XL65_TANCI</name>
<reference evidence="2" key="1">
    <citation type="journal article" date="2019" name="Sci. Rep.">
        <title>Draft genome of Tanacetum cinerariifolium, the natural source of mosquito coil.</title>
        <authorList>
            <person name="Yamashiro T."/>
            <person name="Shiraishi A."/>
            <person name="Satake H."/>
            <person name="Nakayama K."/>
        </authorList>
    </citation>
    <scope>NUCLEOTIDE SEQUENCE</scope>
</reference>
<gene>
    <name evidence="2" type="ORF">Tci_929570</name>
</gene>
<evidence type="ECO:0000313" key="2">
    <source>
        <dbReference type="EMBL" id="GFD57601.1"/>
    </source>
</evidence>
<dbReference type="EMBL" id="BKCJ011842888">
    <property type="protein sequence ID" value="GFD57601.1"/>
    <property type="molecule type" value="Genomic_DNA"/>
</dbReference>
<feature type="region of interest" description="Disordered" evidence="1">
    <location>
        <begin position="1"/>
        <end position="21"/>
    </location>
</feature>
<accession>A0A699XL65</accession>
<sequence>SEAAAARAARLPSNRAALAAA</sequence>
<feature type="non-terminal residue" evidence="2">
    <location>
        <position position="1"/>
    </location>
</feature>
<evidence type="ECO:0000256" key="1">
    <source>
        <dbReference type="SAM" id="MobiDB-lite"/>
    </source>
</evidence>
<proteinExistence type="predicted"/>
<dbReference type="AlphaFoldDB" id="A0A699XL65"/>
<organism evidence="2">
    <name type="scientific">Tanacetum cinerariifolium</name>
    <name type="common">Dalmatian daisy</name>
    <name type="synonym">Chrysanthemum cinerariifolium</name>
    <dbReference type="NCBI Taxonomy" id="118510"/>
    <lineage>
        <taxon>Eukaryota</taxon>
        <taxon>Viridiplantae</taxon>
        <taxon>Streptophyta</taxon>
        <taxon>Embryophyta</taxon>
        <taxon>Tracheophyta</taxon>
        <taxon>Spermatophyta</taxon>
        <taxon>Magnoliopsida</taxon>
        <taxon>eudicotyledons</taxon>
        <taxon>Gunneridae</taxon>
        <taxon>Pentapetalae</taxon>
        <taxon>asterids</taxon>
        <taxon>campanulids</taxon>
        <taxon>Asterales</taxon>
        <taxon>Asteraceae</taxon>
        <taxon>Asteroideae</taxon>
        <taxon>Anthemideae</taxon>
        <taxon>Anthemidinae</taxon>
        <taxon>Tanacetum</taxon>
    </lineage>
</organism>